<dbReference type="CDD" id="cd07067">
    <property type="entry name" value="HP_PGM_like"/>
    <property type="match status" value="1"/>
</dbReference>
<dbReference type="InterPro" id="IPR013078">
    <property type="entry name" value="His_Pase_superF_clade-1"/>
</dbReference>
<dbReference type="PIRSF" id="PIRSF000709">
    <property type="entry name" value="6PFK_2-Ptase"/>
    <property type="match status" value="1"/>
</dbReference>
<dbReference type="PANTHER" id="PTHR48100:SF1">
    <property type="entry name" value="HISTIDINE PHOSPHATASE FAMILY PROTEIN-RELATED"/>
    <property type="match status" value="1"/>
</dbReference>
<dbReference type="GO" id="GO:0005737">
    <property type="term" value="C:cytoplasm"/>
    <property type="evidence" value="ECO:0007669"/>
    <property type="project" value="TreeGrafter"/>
</dbReference>
<keyword evidence="2" id="KW-0413">Isomerase</keyword>
<feature type="binding site" evidence="4">
    <location>
        <begin position="9"/>
        <end position="16"/>
    </location>
    <ligand>
        <name>substrate</name>
    </ligand>
</feature>
<dbReference type="GO" id="GO:0016791">
    <property type="term" value="F:phosphatase activity"/>
    <property type="evidence" value="ECO:0007669"/>
    <property type="project" value="TreeGrafter"/>
</dbReference>
<keyword evidence="1" id="KW-0324">Glycolysis</keyword>
<dbReference type="InterPro" id="IPR029033">
    <property type="entry name" value="His_PPase_superfam"/>
</dbReference>
<proteinExistence type="predicted"/>
<feature type="binding site" evidence="4">
    <location>
        <position position="63"/>
    </location>
    <ligand>
        <name>substrate</name>
    </ligand>
</feature>
<dbReference type="SUPFAM" id="SSF53254">
    <property type="entry name" value="Phosphoglycerate mutase-like"/>
    <property type="match status" value="1"/>
</dbReference>
<evidence type="ECO:0000256" key="4">
    <source>
        <dbReference type="PIRSR" id="PIRSR613078-2"/>
    </source>
</evidence>
<dbReference type="RefSeq" id="WP_173533601.1">
    <property type="nucleotide sequence ID" value="NZ_CP054143.1"/>
</dbReference>
<dbReference type="Gene3D" id="3.40.50.1240">
    <property type="entry name" value="Phosphoglycerate mutase-like"/>
    <property type="match status" value="1"/>
</dbReference>
<dbReference type="EMBL" id="CP054143">
    <property type="protein sequence ID" value="QKJ67098.1"/>
    <property type="molecule type" value="Genomic_DNA"/>
</dbReference>
<reference evidence="5 6" key="1">
    <citation type="submission" date="2020-05" db="EMBL/GenBank/DDBJ databases">
        <title>Complete genome sequence of Deefgea sp. D17.</title>
        <authorList>
            <person name="Bae J.-W."/>
            <person name="Han J.E."/>
        </authorList>
    </citation>
    <scope>NUCLEOTIDE SEQUENCE [LARGE SCALE GENOMIC DNA]</scope>
    <source>
        <strain evidence="5 6">D17</strain>
    </source>
</reference>
<dbReference type="AlphaFoldDB" id="A0A6M8SSP2"/>
<gene>
    <name evidence="5" type="ORF">HQN60_10535</name>
</gene>
<evidence type="ECO:0000313" key="5">
    <source>
        <dbReference type="EMBL" id="QKJ67098.1"/>
    </source>
</evidence>
<dbReference type="Proteomes" id="UP000504844">
    <property type="component" value="Chromosome"/>
</dbReference>
<protein>
    <submittedName>
        <fullName evidence="5">Histidine phosphatase family protein</fullName>
    </submittedName>
</protein>
<dbReference type="PROSITE" id="PS00175">
    <property type="entry name" value="PG_MUTASE"/>
    <property type="match status" value="1"/>
</dbReference>
<organism evidence="5 6">
    <name type="scientific">Deefgea piscis</name>
    <dbReference type="NCBI Taxonomy" id="2739061"/>
    <lineage>
        <taxon>Bacteria</taxon>
        <taxon>Pseudomonadati</taxon>
        <taxon>Pseudomonadota</taxon>
        <taxon>Betaproteobacteria</taxon>
        <taxon>Neisseriales</taxon>
        <taxon>Chitinibacteraceae</taxon>
        <taxon>Deefgea</taxon>
    </lineage>
</organism>
<dbReference type="InterPro" id="IPR050275">
    <property type="entry name" value="PGM_Phosphatase"/>
</dbReference>
<dbReference type="Pfam" id="PF00300">
    <property type="entry name" value="His_Phos_1"/>
    <property type="match status" value="1"/>
</dbReference>
<keyword evidence="6" id="KW-1185">Reference proteome</keyword>
<dbReference type="KEGG" id="dee:HQN60_10535"/>
<sequence length="202" mass="22647">MSRTIYLLRHGQTKFNLERRMQGHCDSALTELGVAQARAMGATLRAELGSLDNWQVFASPLGRTMQTAELVCAELGLASRCIQPEPRLIEVGFGDWEQQQVQTLHTQYPHLATLPDWHFQAPGCEAYADVVQRLENWLADDTLPDQLIVVAHGLLGRILRGIYAQLSPAALWEQDMPQDAFFRLQNGSLTRIECQPLPIVSV</sequence>
<dbReference type="SMART" id="SM00855">
    <property type="entry name" value="PGAM"/>
    <property type="match status" value="1"/>
</dbReference>
<evidence type="ECO:0000256" key="1">
    <source>
        <dbReference type="ARBA" id="ARBA00023152"/>
    </source>
</evidence>
<name>A0A6M8SSP2_9NEIS</name>
<accession>A0A6M8SSP2</accession>
<evidence type="ECO:0000256" key="3">
    <source>
        <dbReference type="PIRSR" id="PIRSR613078-1"/>
    </source>
</evidence>
<evidence type="ECO:0000313" key="6">
    <source>
        <dbReference type="Proteomes" id="UP000504844"/>
    </source>
</evidence>
<dbReference type="InterPro" id="IPR001345">
    <property type="entry name" value="PG/BPGM_mutase_AS"/>
</dbReference>
<dbReference type="PANTHER" id="PTHR48100">
    <property type="entry name" value="BROAD-SPECIFICITY PHOSPHATASE YOR283W-RELATED"/>
    <property type="match status" value="1"/>
</dbReference>
<evidence type="ECO:0000256" key="2">
    <source>
        <dbReference type="ARBA" id="ARBA00023235"/>
    </source>
</evidence>
<feature type="active site" description="Proton donor/acceptor" evidence="3">
    <location>
        <position position="90"/>
    </location>
</feature>
<feature type="active site" description="Tele-phosphohistidine intermediate" evidence="3">
    <location>
        <position position="10"/>
    </location>
</feature>